<proteinExistence type="predicted"/>
<dbReference type="Proteomes" id="UP000198561">
    <property type="component" value="Unassembled WGS sequence"/>
</dbReference>
<dbReference type="AlphaFoldDB" id="A0A1H6GYX1"/>
<name>A0A1H6GYX1_CHRCI</name>
<dbReference type="RefSeq" id="WP_139265670.1">
    <property type="nucleotide sequence ID" value="NZ_FNWQ01000001.1"/>
</dbReference>
<reference evidence="1 2" key="1">
    <citation type="submission" date="2016-10" db="EMBL/GenBank/DDBJ databases">
        <authorList>
            <person name="de Groot N.N."/>
        </authorList>
    </citation>
    <scope>NUCLEOTIDE SEQUENCE [LARGE SCALE GENOMIC DNA]</scope>
    <source>
        <strain evidence="1 2">DSM 23031</strain>
    </source>
</reference>
<dbReference type="EMBL" id="FNWQ01000001">
    <property type="protein sequence ID" value="SEH27033.1"/>
    <property type="molecule type" value="Genomic_DNA"/>
</dbReference>
<evidence type="ECO:0000313" key="2">
    <source>
        <dbReference type="Proteomes" id="UP000198561"/>
    </source>
</evidence>
<dbReference type="OrthoDB" id="1255866at2"/>
<gene>
    <name evidence="1" type="ORF">SAMN05421593_0181</name>
</gene>
<accession>A0A1H6GYX1</accession>
<protein>
    <submittedName>
        <fullName evidence="1">Uncharacterized protein</fullName>
    </submittedName>
</protein>
<sequence length="163" mass="18574">MKNIFNVLIVPVFLFCSFQKENDESQNKKLNSETIAKKGDRIIYLFFKADQDQAGNAKVTLQSSKIADGRLKQTPAFERNNIHKGDLVISLTGSDGKEVVQQLVKDPFNPELEVYEKEGITRHKAAFQNTEFSARFPYSENIQMVKVERATEDGVQLLFTQKL</sequence>
<organism evidence="1 2">
    <name type="scientific">Chryseobacterium culicis</name>
    <dbReference type="NCBI Taxonomy" id="680127"/>
    <lineage>
        <taxon>Bacteria</taxon>
        <taxon>Pseudomonadati</taxon>
        <taxon>Bacteroidota</taxon>
        <taxon>Flavobacteriia</taxon>
        <taxon>Flavobacteriales</taxon>
        <taxon>Weeksellaceae</taxon>
        <taxon>Chryseobacterium group</taxon>
        <taxon>Chryseobacterium</taxon>
    </lineage>
</organism>
<evidence type="ECO:0000313" key="1">
    <source>
        <dbReference type="EMBL" id="SEH27033.1"/>
    </source>
</evidence>
<dbReference type="STRING" id="680127.SAMN05421593_0181"/>